<accession>A0A931HWR4</accession>
<organism evidence="1 2">
    <name type="scientific">Halobacillus yeomjeoni</name>
    <dbReference type="NCBI Taxonomy" id="311194"/>
    <lineage>
        <taxon>Bacteria</taxon>
        <taxon>Bacillati</taxon>
        <taxon>Bacillota</taxon>
        <taxon>Bacilli</taxon>
        <taxon>Bacillales</taxon>
        <taxon>Bacillaceae</taxon>
        <taxon>Halobacillus</taxon>
    </lineage>
</organism>
<evidence type="ECO:0000313" key="1">
    <source>
        <dbReference type="EMBL" id="MBH0230829.1"/>
    </source>
</evidence>
<dbReference type="EMBL" id="JADZSC010000002">
    <property type="protein sequence ID" value="MBH0230829.1"/>
    <property type="molecule type" value="Genomic_DNA"/>
</dbReference>
<dbReference type="AlphaFoldDB" id="A0A931HWR4"/>
<dbReference type="RefSeq" id="WP_197317438.1">
    <property type="nucleotide sequence ID" value="NZ_JADZSC010000002.1"/>
</dbReference>
<reference evidence="1 2" key="1">
    <citation type="journal article" date="2005" name="Int. J. Syst. Evol. Microbiol.">
        <title>Halobacillus yeomjeoni sp. nov., isolated from a marine solar saltern in Korea.</title>
        <authorList>
            <person name="Yoon J.H."/>
            <person name="Kang S.J."/>
            <person name="Lee C.H."/>
            <person name="Oh H.W."/>
            <person name="Oh T.K."/>
        </authorList>
    </citation>
    <scope>NUCLEOTIDE SEQUENCE [LARGE SCALE GENOMIC DNA]</scope>
    <source>
        <strain evidence="1 2">KCTC 3957</strain>
    </source>
</reference>
<evidence type="ECO:0000313" key="2">
    <source>
        <dbReference type="Proteomes" id="UP000614490"/>
    </source>
</evidence>
<keyword evidence="2" id="KW-1185">Reference proteome</keyword>
<comment type="caution">
    <text evidence="1">The sequence shown here is derived from an EMBL/GenBank/DDBJ whole genome shotgun (WGS) entry which is preliminary data.</text>
</comment>
<dbReference type="Proteomes" id="UP000614490">
    <property type="component" value="Unassembled WGS sequence"/>
</dbReference>
<dbReference type="Pfam" id="PF02810">
    <property type="entry name" value="SEC-C"/>
    <property type="match status" value="1"/>
</dbReference>
<protein>
    <submittedName>
        <fullName evidence="1">SEC-C domain-containing protein</fullName>
    </submittedName>
</protein>
<proteinExistence type="predicted"/>
<dbReference type="SUPFAM" id="SSF103642">
    <property type="entry name" value="Sec-C motif"/>
    <property type="match status" value="1"/>
</dbReference>
<dbReference type="InterPro" id="IPR004027">
    <property type="entry name" value="SEC_C_motif"/>
</dbReference>
<name>A0A931HWR4_9BACI</name>
<gene>
    <name evidence="1" type="ORF">H0267_11435</name>
</gene>
<sequence>MAKIGRNEPCPCGSGKKYKQCCRNKKVVELPKKIVKEELNQHYMQFQEYVRKHYPYLLPAHAPRTDEENIEQHLFLIYKGMVEPLEEGGTIVDPFIEKLEKTVTRPATLESLQQWRQPVVSMFELKEEGSENITVEDLFDGEVYEVTRDSIPVDHIPDSPYYLGILMKWGDVYQSMPLAVPDVKASYDQFMEAFEQEYKEAETSLSKHEYFVQTFLEQMKTWLYREHFNEFEQVEEVWEGRPKEVEVLNQLKDNVDAEVQQENAFTSLKNLWITYCEENRPTIRKAGVFAAALDYLMMATPYFELNKDVTKKEIAEKYGVSPNSITKRTKEFDEYIEELTARNQQQA</sequence>
<dbReference type="Gene3D" id="3.10.450.50">
    <property type="match status" value="1"/>
</dbReference>